<name>A0A7W3ZA02_9PSEU</name>
<proteinExistence type="predicted"/>
<protein>
    <submittedName>
        <fullName evidence="1">Uncharacterized protein</fullName>
    </submittedName>
</protein>
<accession>A0A7W3ZA02</accession>
<dbReference type="AlphaFoldDB" id="A0A7W3ZA02"/>
<evidence type="ECO:0000313" key="2">
    <source>
        <dbReference type="Proteomes" id="UP000526734"/>
    </source>
</evidence>
<organism evidence="1 2">
    <name type="scientific">Amycolatopsis dendrobii</name>
    <dbReference type="NCBI Taxonomy" id="2760662"/>
    <lineage>
        <taxon>Bacteria</taxon>
        <taxon>Bacillati</taxon>
        <taxon>Actinomycetota</taxon>
        <taxon>Actinomycetes</taxon>
        <taxon>Pseudonocardiales</taxon>
        <taxon>Pseudonocardiaceae</taxon>
        <taxon>Amycolatopsis</taxon>
    </lineage>
</organism>
<dbReference type="EMBL" id="JACGZW010000003">
    <property type="protein sequence ID" value="MBB1153720.1"/>
    <property type="molecule type" value="Genomic_DNA"/>
</dbReference>
<sequence length="233" mass="25809">MAHRVRSGRPESVRLGRRGAVRPVAPRNLHILPATAAHPGGSMTAVERSAVFEAEARRRKIRPQPAWGSGARLDPVVARSVRRFRPAPDEEQHLVARLLETASPPGKSDVMTQLITDVLALGYYRALRDGTRDPLTAEVAARVFAGLERRLGCHVDRLRRWKTAASVRWRARAILETGGILVGHGRALRRLGVPWLAFVTDAWALFERAVAEVRRGPSIRPGPRVRARPRGLV</sequence>
<reference evidence="1 2" key="1">
    <citation type="submission" date="2020-08" db="EMBL/GenBank/DDBJ databases">
        <title>Amycolatopsis sp. nov. DR6-1 isolated from Dendrobium heterocarpum.</title>
        <authorList>
            <person name="Tedsree N."/>
            <person name="Kuncharoen N."/>
            <person name="Likhitwitayawuid K."/>
            <person name="Tanasupawat S."/>
        </authorList>
    </citation>
    <scope>NUCLEOTIDE SEQUENCE [LARGE SCALE GENOMIC DNA]</scope>
    <source>
        <strain evidence="1 2">DR6-1</strain>
    </source>
</reference>
<gene>
    <name evidence="1" type="ORF">H4281_11310</name>
</gene>
<evidence type="ECO:0000313" key="1">
    <source>
        <dbReference type="EMBL" id="MBB1153720.1"/>
    </source>
</evidence>
<dbReference type="Proteomes" id="UP000526734">
    <property type="component" value="Unassembled WGS sequence"/>
</dbReference>
<comment type="caution">
    <text evidence="1">The sequence shown here is derived from an EMBL/GenBank/DDBJ whole genome shotgun (WGS) entry which is preliminary data.</text>
</comment>
<keyword evidence="2" id="KW-1185">Reference proteome</keyword>